<feature type="region of interest" description="Disordered" evidence="1">
    <location>
        <begin position="1"/>
        <end position="33"/>
    </location>
</feature>
<comment type="caution">
    <text evidence="2">The sequence shown here is derived from an EMBL/GenBank/DDBJ whole genome shotgun (WGS) entry which is preliminary data.</text>
</comment>
<gene>
    <name evidence="2" type="ORF">ACETIH_02655</name>
</gene>
<evidence type="ECO:0000313" key="2">
    <source>
        <dbReference type="EMBL" id="MFC1455638.1"/>
    </source>
</evidence>
<evidence type="ECO:0000256" key="1">
    <source>
        <dbReference type="SAM" id="MobiDB-lite"/>
    </source>
</evidence>
<dbReference type="EMBL" id="JBHOMY010000009">
    <property type="protein sequence ID" value="MFC1455638.1"/>
    <property type="molecule type" value="Genomic_DNA"/>
</dbReference>
<dbReference type="Proteomes" id="UP001593940">
    <property type="component" value="Unassembled WGS sequence"/>
</dbReference>
<evidence type="ECO:0000313" key="3">
    <source>
        <dbReference type="Proteomes" id="UP001593940"/>
    </source>
</evidence>
<protein>
    <submittedName>
        <fullName evidence="2">Uncharacterized protein</fullName>
    </submittedName>
</protein>
<organism evidence="2 3">
    <name type="scientific">Microvirga arabica</name>
    <dbReference type="NCBI Taxonomy" id="1128671"/>
    <lineage>
        <taxon>Bacteria</taxon>
        <taxon>Pseudomonadati</taxon>
        <taxon>Pseudomonadota</taxon>
        <taxon>Alphaproteobacteria</taxon>
        <taxon>Hyphomicrobiales</taxon>
        <taxon>Methylobacteriaceae</taxon>
        <taxon>Microvirga</taxon>
    </lineage>
</organism>
<feature type="compositionally biased region" description="Low complexity" evidence="1">
    <location>
        <begin position="1"/>
        <end position="20"/>
    </location>
</feature>
<dbReference type="RefSeq" id="WP_377028769.1">
    <property type="nucleotide sequence ID" value="NZ_JBHOMY010000009.1"/>
</dbReference>
<name>A0ABV6Y2X7_9HYPH</name>
<accession>A0ABV6Y2X7</accession>
<sequence length="181" mass="20050">MSIMSTSRKTAANRANARRSTGPRTAAGREQSRRNAFKHGLAVSIDTIPELAHELAHLAQLIAGDDCENPLVMQAAALVAEAAIDLIRVRRAKIDLLTAQLYQSCGVPHPSTETVLPVTCASKTLECFAWEQLKRLDRYERRALSRRRTAIRAFEDVRAAAETIFSEEPGLHYFLPPFGHS</sequence>
<keyword evidence="3" id="KW-1185">Reference proteome</keyword>
<proteinExistence type="predicted"/>
<reference evidence="2 3" key="1">
    <citation type="submission" date="2024-09" db="EMBL/GenBank/DDBJ databases">
        <title>Nodulacao em especies de Leguminosae Basais da Amazonia e Caracterizacao dos Rizobios e Bacterias Associadas aos Nodulos.</title>
        <authorList>
            <person name="Jambeiro I.C.A."/>
            <person name="Lopes I.S."/>
            <person name="Aguiar E.R.G.R."/>
            <person name="Santos A.F.J."/>
            <person name="Dos Santos J.M.F."/>
            <person name="Gross E."/>
        </authorList>
    </citation>
    <scope>NUCLEOTIDE SEQUENCE [LARGE SCALE GENOMIC DNA]</scope>
    <source>
        <strain evidence="2 3">BRUESC1165</strain>
    </source>
</reference>